<sequence length="61" mass="6819">MLATFLVYGANALTGWIIRETDKELAGINETGGLLMPHKRYKCTIAVHFSKKQRAGDKPTR</sequence>
<evidence type="ECO:0000313" key="4">
    <source>
        <dbReference type="Proteomes" id="UP000251197"/>
    </source>
</evidence>
<organism evidence="1 3">
    <name type="scientific">Cedecea neteri</name>
    <dbReference type="NCBI Taxonomy" id="158822"/>
    <lineage>
        <taxon>Bacteria</taxon>
        <taxon>Pseudomonadati</taxon>
        <taxon>Pseudomonadota</taxon>
        <taxon>Gammaproteobacteria</taxon>
        <taxon>Enterobacterales</taxon>
        <taxon>Enterobacteriaceae</taxon>
        <taxon>Cedecea</taxon>
    </lineage>
</organism>
<evidence type="ECO:0000313" key="1">
    <source>
        <dbReference type="EMBL" id="ATF92029.1"/>
    </source>
</evidence>
<dbReference type="Proteomes" id="UP000251197">
    <property type="component" value="Unassembled WGS sequence"/>
</dbReference>
<evidence type="ECO:0000313" key="2">
    <source>
        <dbReference type="EMBL" id="SQC90796.1"/>
    </source>
</evidence>
<gene>
    <name evidence="1" type="ORF">CO704_07960</name>
    <name evidence="2" type="ORF">NCTC12120_03937</name>
</gene>
<accession>A0A291DWH1</accession>
<dbReference type="Proteomes" id="UP000217979">
    <property type="component" value="Chromosome"/>
</dbReference>
<reference evidence="1 3" key="1">
    <citation type="submission" date="2017-09" db="EMBL/GenBank/DDBJ databases">
        <title>FDA dAtabase for Regulatory Grade micrObial Sequences (FDA-ARGOS): Supporting development and validation of Infectious Disease Dx tests.</title>
        <authorList>
            <person name="Minogue T."/>
            <person name="Wolcott M."/>
            <person name="Wasieloski L."/>
            <person name="Aguilar W."/>
            <person name="Moore D."/>
            <person name="Tallon L."/>
            <person name="Sadzewicz L."/>
            <person name="Ott S."/>
            <person name="Zhao X."/>
            <person name="Nagaraj S."/>
            <person name="Vavikolanu K."/>
            <person name="Aluvathingal J."/>
            <person name="Nadendla S."/>
            <person name="Sichtig H."/>
        </authorList>
    </citation>
    <scope>NUCLEOTIDE SEQUENCE [LARGE SCALE GENOMIC DNA]</scope>
    <source>
        <strain evidence="1 3">FDAARGOS_392</strain>
    </source>
</reference>
<proteinExistence type="predicted"/>
<evidence type="ECO:0000313" key="3">
    <source>
        <dbReference type="Proteomes" id="UP000217979"/>
    </source>
</evidence>
<dbReference type="AlphaFoldDB" id="A0A291DWH1"/>
<name>A0A291DWH1_9ENTR</name>
<dbReference type="EMBL" id="CP023525">
    <property type="protein sequence ID" value="ATF92029.1"/>
    <property type="molecule type" value="Genomic_DNA"/>
</dbReference>
<reference evidence="2 4" key="2">
    <citation type="submission" date="2018-06" db="EMBL/GenBank/DDBJ databases">
        <authorList>
            <consortium name="Pathogen Informatics"/>
            <person name="Doyle S."/>
        </authorList>
    </citation>
    <scope>NUCLEOTIDE SEQUENCE [LARGE SCALE GENOMIC DNA]</scope>
    <source>
        <strain evidence="2 4">NCTC12120</strain>
    </source>
</reference>
<protein>
    <submittedName>
        <fullName evidence="1">Uncharacterized protein</fullName>
    </submittedName>
</protein>
<dbReference type="EMBL" id="UAVU01000005">
    <property type="protein sequence ID" value="SQC90796.1"/>
    <property type="molecule type" value="Genomic_DNA"/>
</dbReference>